<protein>
    <recommendedName>
        <fullName evidence="2">Nuclease associated modular domain-containing protein</fullName>
    </recommendedName>
</protein>
<sequence>DHDWFSLVICLLDRDKSGANNPFYGRKHSQATKDAISKARAGKSNPNMARDIKGEKNPFYGKKHSLETRAAMSNSKSGWNNPNYYPDSDGRYYFDISRAEPFEQRRILTEKEPTSWMWLSLFSMGHSLR</sequence>
<dbReference type="GO" id="GO:0003677">
    <property type="term" value="F:DNA binding"/>
    <property type="evidence" value="ECO:0007669"/>
    <property type="project" value="InterPro"/>
</dbReference>
<dbReference type="EMBL" id="KC285587">
    <property type="protein sequence ID" value="AGE14639.1"/>
    <property type="molecule type" value="Genomic_DNA"/>
</dbReference>
<dbReference type="GeneID" id="14658520"/>
<dbReference type="Pfam" id="PF07460">
    <property type="entry name" value="NUMOD3"/>
    <property type="match status" value="2"/>
</dbReference>
<gene>
    <name evidence="3" type="primary">orf129</name>
</gene>
<name>M1GMH0_9BASI</name>
<reference evidence="3" key="1">
    <citation type="submission" date="2012-12" db="EMBL/GenBank/DDBJ databases">
        <authorList>
            <person name="Lang B.F."/>
        </authorList>
    </citation>
    <scope>NUCLEOTIDE SEQUENCE</scope>
</reference>
<keyword evidence="3" id="KW-0496">Mitochondrion</keyword>
<geneLocation type="mitochondrion" evidence="3"/>
<proteinExistence type="predicted"/>
<dbReference type="RefSeq" id="YP_007475426.1">
    <property type="nucleotide sequence ID" value="NC_020354.1"/>
</dbReference>
<accession>M1GMH0</accession>
<feature type="region of interest" description="Disordered" evidence="1">
    <location>
        <begin position="23"/>
        <end position="59"/>
    </location>
</feature>
<dbReference type="InterPro" id="IPR003611">
    <property type="entry name" value="NUMOD3"/>
</dbReference>
<feature type="domain" description="Nuclease associated modular" evidence="2">
    <location>
        <begin position="60"/>
        <end position="76"/>
    </location>
</feature>
<dbReference type="AlphaFoldDB" id="M1GMH0"/>
<dbReference type="SMART" id="SM00496">
    <property type="entry name" value="IENR2"/>
    <property type="match status" value="2"/>
</dbReference>
<evidence type="ECO:0000256" key="1">
    <source>
        <dbReference type="SAM" id="MobiDB-lite"/>
    </source>
</evidence>
<evidence type="ECO:0000259" key="2">
    <source>
        <dbReference type="SMART" id="SM00496"/>
    </source>
</evidence>
<organism evidence="3">
    <name type="scientific">Microbotryum cf. violaceum BFL-2013</name>
    <dbReference type="NCBI Taxonomy" id="1288119"/>
    <lineage>
        <taxon>Eukaryota</taxon>
        <taxon>Fungi</taxon>
        <taxon>Dikarya</taxon>
        <taxon>Basidiomycota</taxon>
        <taxon>Pucciniomycotina</taxon>
        <taxon>Microbotryomycetes</taxon>
        <taxon>Microbotryales</taxon>
        <taxon>Microbotryaceae</taxon>
        <taxon>Microbotryum</taxon>
    </lineage>
</organism>
<feature type="domain" description="Nuclease associated modular" evidence="2">
    <location>
        <begin position="24"/>
        <end position="40"/>
    </location>
</feature>
<feature type="non-terminal residue" evidence="3">
    <location>
        <position position="1"/>
    </location>
</feature>
<dbReference type="SUPFAM" id="SSF64496">
    <property type="entry name" value="DNA-binding domain of intron-encoded endonucleases"/>
    <property type="match status" value="2"/>
</dbReference>
<evidence type="ECO:0000313" key="3">
    <source>
        <dbReference type="EMBL" id="AGE14639.1"/>
    </source>
</evidence>